<evidence type="ECO:0000313" key="4">
    <source>
        <dbReference type="Proteomes" id="UP000316714"/>
    </source>
</evidence>
<comment type="caution">
    <text evidence="3">The sequence shown here is derived from an EMBL/GenBank/DDBJ whole genome shotgun (WGS) entry which is preliminary data.</text>
</comment>
<dbReference type="Proteomes" id="UP000316714">
    <property type="component" value="Unassembled WGS sequence"/>
</dbReference>
<name>A0A5C5UYJ1_9BACT</name>
<gene>
    <name evidence="3" type="ORF">KOR34_46140</name>
</gene>
<protein>
    <recommendedName>
        <fullName evidence="2">DUF1559 domain-containing protein</fullName>
    </recommendedName>
</protein>
<dbReference type="InterPro" id="IPR045584">
    <property type="entry name" value="Pilin-like"/>
</dbReference>
<dbReference type="SUPFAM" id="SSF54523">
    <property type="entry name" value="Pili subunits"/>
    <property type="match status" value="1"/>
</dbReference>
<dbReference type="EMBL" id="SIHJ01000004">
    <property type="protein sequence ID" value="TWT31238.1"/>
    <property type="molecule type" value="Genomic_DNA"/>
</dbReference>
<proteinExistence type="predicted"/>
<keyword evidence="1" id="KW-0812">Transmembrane</keyword>
<reference evidence="3 4" key="1">
    <citation type="submission" date="2019-02" db="EMBL/GenBank/DDBJ databases">
        <title>Deep-cultivation of Planctomycetes and their phenomic and genomic characterization uncovers novel biology.</title>
        <authorList>
            <person name="Wiegand S."/>
            <person name="Jogler M."/>
            <person name="Boedeker C."/>
            <person name="Pinto D."/>
            <person name="Vollmers J."/>
            <person name="Rivas-Marin E."/>
            <person name="Kohn T."/>
            <person name="Peeters S.H."/>
            <person name="Heuer A."/>
            <person name="Rast P."/>
            <person name="Oberbeckmann S."/>
            <person name="Bunk B."/>
            <person name="Jeske O."/>
            <person name="Meyerdierks A."/>
            <person name="Storesund J.E."/>
            <person name="Kallscheuer N."/>
            <person name="Luecker S."/>
            <person name="Lage O.M."/>
            <person name="Pohl T."/>
            <person name="Merkel B.J."/>
            <person name="Hornburger P."/>
            <person name="Mueller R.-W."/>
            <person name="Bruemmer F."/>
            <person name="Labrenz M."/>
            <person name="Spormann A.M."/>
            <person name="Op Den Camp H."/>
            <person name="Overmann J."/>
            <person name="Amann R."/>
            <person name="Jetten M.S.M."/>
            <person name="Mascher T."/>
            <person name="Medema M.H."/>
            <person name="Devos D.P."/>
            <person name="Kaster A.-K."/>
            <person name="Ovreas L."/>
            <person name="Rohde M."/>
            <person name="Galperin M.Y."/>
            <person name="Jogler C."/>
        </authorList>
    </citation>
    <scope>NUCLEOTIDE SEQUENCE [LARGE SCALE GENOMIC DNA]</scope>
    <source>
        <strain evidence="3 4">KOR34</strain>
    </source>
</reference>
<dbReference type="NCBIfam" id="TIGR04294">
    <property type="entry name" value="pre_pil_HX9DG"/>
    <property type="match status" value="1"/>
</dbReference>
<organism evidence="3 4">
    <name type="scientific">Posidoniimonas corsicana</name>
    <dbReference type="NCBI Taxonomy" id="1938618"/>
    <lineage>
        <taxon>Bacteria</taxon>
        <taxon>Pseudomonadati</taxon>
        <taxon>Planctomycetota</taxon>
        <taxon>Planctomycetia</taxon>
        <taxon>Pirellulales</taxon>
        <taxon>Lacipirellulaceae</taxon>
        <taxon>Posidoniimonas</taxon>
    </lineage>
</organism>
<dbReference type="PANTHER" id="PTHR30093:SF2">
    <property type="entry name" value="TYPE II SECRETION SYSTEM PROTEIN H"/>
    <property type="match status" value="1"/>
</dbReference>
<keyword evidence="1" id="KW-0472">Membrane</keyword>
<feature type="domain" description="DUF1559" evidence="2">
    <location>
        <begin position="46"/>
        <end position="331"/>
    </location>
</feature>
<dbReference type="InterPro" id="IPR012902">
    <property type="entry name" value="N_methyl_site"/>
</dbReference>
<dbReference type="RefSeq" id="WP_146568420.1">
    <property type="nucleotide sequence ID" value="NZ_SIHJ01000004.1"/>
</dbReference>
<accession>A0A5C5UYJ1</accession>
<dbReference type="Gene3D" id="3.30.700.10">
    <property type="entry name" value="Glycoprotein, Type 4 Pilin"/>
    <property type="match status" value="1"/>
</dbReference>
<dbReference type="InterPro" id="IPR011453">
    <property type="entry name" value="DUF1559"/>
</dbReference>
<keyword evidence="1" id="KW-1133">Transmembrane helix</keyword>
<dbReference type="InterPro" id="IPR027558">
    <property type="entry name" value="Pre_pil_HX9DG_C"/>
</dbReference>
<evidence type="ECO:0000313" key="3">
    <source>
        <dbReference type="EMBL" id="TWT31238.1"/>
    </source>
</evidence>
<keyword evidence="4" id="KW-1185">Reference proteome</keyword>
<dbReference type="OrthoDB" id="289947at2"/>
<feature type="transmembrane region" description="Helical" evidence="1">
    <location>
        <begin position="24"/>
        <end position="45"/>
    </location>
</feature>
<dbReference type="AlphaFoldDB" id="A0A5C5UYJ1"/>
<evidence type="ECO:0000259" key="2">
    <source>
        <dbReference type="Pfam" id="PF07596"/>
    </source>
</evidence>
<dbReference type="Pfam" id="PF07596">
    <property type="entry name" value="SBP_bac_10"/>
    <property type="match status" value="1"/>
</dbReference>
<dbReference type="PANTHER" id="PTHR30093">
    <property type="entry name" value="GENERAL SECRETION PATHWAY PROTEIN G"/>
    <property type="match status" value="1"/>
</dbReference>
<sequence length="348" mass="37584">MHQPNAPHRRLTAPPASGPEGVTLLELLVVLGLIAMLAALLLPAIQASRESVRQTQCKNNLRQTIQAVQAVHAAEGALPSLYVGTSLPYPLREWDLFHLHSWRTPLLPHLDEAPLHDKIDWQSLATSAANAEVAQSAVPSFVCPSGGSPARLGWGRKHDRLGVAWEDLSDDDRYHVVRADYDAMAGIQVLPDPLPEDADAESTQFVRWGVWGWPAFETPTTSGTRLLRYRRGRFRDVTDGLSHTLAVVERGGKPVEFLHGKPHITKDNPNADYPGQVGWSASNSFAWSINGHGVGVNHSNATGVYALHPGGANVALADGSVRLLADSTDFQSLVALFGRSDGGLPASE</sequence>
<evidence type="ECO:0000256" key="1">
    <source>
        <dbReference type="SAM" id="Phobius"/>
    </source>
</evidence>
<dbReference type="PROSITE" id="PS00409">
    <property type="entry name" value="PROKAR_NTER_METHYL"/>
    <property type="match status" value="1"/>
</dbReference>